<dbReference type="Gene3D" id="1.10.287.690">
    <property type="entry name" value="Helix hairpin bin"/>
    <property type="match status" value="1"/>
</dbReference>
<keyword evidence="5" id="KW-0540">Nuclease</keyword>
<keyword evidence="10 12" id="KW-0238">DNA-binding</keyword>
<dbReference type="GO" id="GO:0004527">
    <property type="term" value="F:exonuclease activity"/>
    <property type="evidence" value="ECO:0007669"/>
    <property type="project" value="UniProtKB-KW"/>
</dbReference>
<evidence type="ECO:0000256" key="11">
    <source>
        <dbReference type="ARBA" id="ARBA00049244"/>
    </source>
</evidence>
<dbReference type="Proteomes" id="UP000361147">
    <property type="component" value="Segment"/>
</dbReference>
<dbReference type="RefSeq" id="YP_009910577.1">
    <property type="nucleotide sequence ID" value="NC_049971.1"/>
</dbReference>
<comment type="catalytic activity">
    <reaction evidence="11 12">
        <text>DNA(n) + a 2'-deoxyribonucleoside 5'-triphosphate = DNA(n+1) + diphosphate</text>
        <dbReference type="Rhea" id="RHEA:22508"/>
        <dbReference type="Rhea" id="RHEA-COMP:17339"/>
        <dbReference type="Rhea" id="RHEA-COMP:17340"/>
        <dbReference type="ChEBI" id="CHEBI:33019"/>
        <dbReference type="ChEBI" id="CHEBI:61560"/>
        <dbReference type="ChEBI" id="CHEBI:173112"/>
        <dbReference type="EC" id="2.7.7.7"/>
    </reaction>
</comment>
<protein>
    <recommendedName>
        <fullName evidence="12">DNA polymerase</fullName>
        <ecNumber evidence="12">2.7.7.7</ecNumber>
    </recommendedName>
</protein>
<evidence type="ECO:0000256" key="9">
    <source>
        <dbReference type="ARBA" id="ARBA00023109"/>
    </source>
</evidence>
<dbReference type="SMR" id="A0A5Q2WD83"/>
<dbReference type="SUPFAM" id="SSF56672">
    <property type="entry name" value="DNA/RNA polymerases"/>
    <property type="match status" value="1"/>
</dbReference>
<accession>A0A5Q2WD83</accession>
<sequence length="586" mass="67822">MARKKYSCDFETTTDPLDCRVWAYGYMEIGKDSNYKIGNSLDEFMEWVSKCNADLYFHNLRFDGEFILIWLLQNGFKWSDKRKPEPMTFNGVISRDNAVYRYDICYGYTNSGKKIHTVIYDSYKKLPYPVKVIAKAFNLTQLKGDIDYDAYRPVGHKITKEEYKYIYNDIKIIADALKIQFEQGLKKMTIGSDSLNGFKSIFGKKQFEKTFPVLDMLTDDFIRLSYKGGFTWLNPKFANIVINKGRVYDVNSMYPAIMYNELLPYGVPVRFKGKYEKDDKYPLYIQQISCIFELKEGKIPMIQVKNEPLKFKGSEYLTSSKGYEVKLTLTNVELELFLENYKLNCVEYLGGYKFRGVRGLFKTFIDKWMNIKMNSEGAIRELAKLMLNNLYGKFATNPDVTGKYPELKEDGSLGFKMKPRELSEPVYTAMGSFITAYGRCMTVRTGQSCYDRFIYADTDSVHVAGNEDIPEIADKIDSKKLGYWDHEATFETGKYVRSKAYFLNLYAKKVVKDGEEIIKPCGEEEATTRKRKVACAGMPETLRNIVPFEEFKIGYTGTRLAPRHVKGGIVLVDAPYTLKEDIWRYA</sequence>
<dbReference type="SUPFAM" id="SSF53098">
    <property type="entry name" value="Ribonuclease H-like"/>
    <property type="match status" value="1"/>
</dbReference>
<dbReference type="GO" id="GO:0006260">
    <property type="term" value="P:DNA replication"/>
    <property type="evidence" value="ECO:0007669"/>
    <property type="project" value="UniProtKB-KW"/>
</dbReference>
<dbReference type="EC" id="2.7.7.7" evidence="12"/>
<dbReference type="InterPro" id="IPR006172">
    <property type="entry name" value="DNA-dir_DNA_pol_B"/>
</dbReference>
<dbReference type="InterPro" id="IPR012337">
    <property type="entry name" value="RNaseH-like_sf"/>
</dbReference>
<reference evidence="14 15" key="1">
    <citation type="submission" date="2019-09" db="EMBL/GenBank/DDBJ databases">
        <title>Isolation and characterization of two phi29 phages that infect Bacillus pumilis.</title>
        <authorList>
            <person name="Batinovic S."/>
            <person name="Rice D."/>
            <person name="Beer M."/>
            <person name="Petrovski S."/>
        </authorList>
    </citation>
    <scope>NUCLEOTIDE SEQUENCE [LARGE SCALE GENOMIC DNA]</scope>
</reference>
<dbReference type="PROSITE" id="PS00116">
    <property type="entry name" value="DNA_POLYMERASE_B"/>
    <property type="match status" value="1"/>
</dbReference>
<dbReference type="Gene3D" id="3.30.1770.10">
    <property type="entry name" value="TPR 1 domain of DNA polymerase"/>
    <property type="match status" value="1"/>
</dbReference>
<keyword evidence="6" id="KW-0378">Hydrolase</keyword>
<evidence type="ECO:0000256" key="4">
    <source>
        <dbReference type="ARBA" id="ARBA00022705"/>
    </source>
</evidence>
<evidence type="ECO:0000313" key="14">
    <source>
        <dbReference type="EMBL" id="QGH74200.1"/>
    </source>
</evidence>
<dbReference type="Gene3D" id="3.30.420.10">
    <property type="entry name" value="Ribonuclease H-like superfamily/Ribonuclease H"/>
    <property type="match status" value="1"/>
</dbReference>
<dbReference type="PRINTS" id="PR00106">
    <property type="entry name" value="DNAPOLB"/>
</dbReference>
<dbReference type="GO" id="GO:0003677">
    <property type="term" value="F:DNA binding"/>
    <property type="evidence" value="ECO:0007669"/>
    <property type="project" value="UniProtKB-KW"/>
</dbReference>
<dbReference type="KEGG" id="vg:56239295"/>
<dbReference type="Pfam" id="PF03175">
    <property type="entry name" value="DNA_pol_B_2"/>
    <property type="match status" value="1"/>
</dbReference>
<evidence type="ECO:0000256" key="8">
    <source>
        <dbReference type="ARBA" id="ARBA00022932"/>
    </source>
</evidence>
<feature type="domain" description="DNA-directed DNA polymerase family B mitochondria/virus" evidence="13">
    <location>
        <begin position="51"/>
        <end position="472"/>
    </location>
</feature>
<keyword evidence="2 12" id="KW-0808">Transferase</keyword>
<evidence type="ECO:0000256" key="6">
    <source>
        <dbReference type="ARBA" id="ARBA00022801"/>
    </source>
</evidence>
<evidence type="ECO:0000259" key="13">
    <source>
        <dbReference type="Pfam" id="PF03175"/>
    </source>
</evidence>
<dbReference type="InterPro" id="IPR017964">
    <property type="entry name" value="DNA-dir_DNA_pol_B_CS"/>
</dbReference>
<evidence type="ECO:0000256" key="3">
    <source>
        <dbReference type="ARBA" id="ARBA00022695"/>
    </source>
</evidence>
<dbReference type="GO" id="GO:0003887">
    <property type="term" value="F:DNA-directed DNA polymerase activity"/>
    <property type="evidence" value="ECO:0007669"/>
    <property type="project" value="UniProtKB-KW"/>
</dbReference>
<proteinExistence type="inferred from homology"/>
<evidence type="ECO:0000256" key="2">
    <source>
        <dbReference type="ARBA" id="ARBA00022679"/>
    </source>
</evidence>
<dbReference type="InterPro" id="IPR036397">
    <property type="entry name" value="RNaseH_sf"/>
</dbReference>
<evidence type="ECO:0000256" key="1">
    <source>
        <dbReference type="ARBA" id="ARBA00005755"/>
    </source>
</evidence>
<dbReference type="Gene3D" id="4.10.80.20">
    <property type="entry name" value="DNA polymerase, domain 5"/>
    <property type="match status" value="1"/>
</dbReference>
<keyword evidence="15" id="KW-1185">Reference proteome</keyword>
<dbReference type="GO" id="GO:0000166">
    <property type="term" value="F:nucleotide binding"/>
    <property type="evidence" value="ECO:0007669"/>
    <property type="project" value="InterPro"/>
</dbReference>
<keyword evidence="3 12" id="KW-0548">Nucleotidyltransferase</keyword>
<name>A0A5Q2WD83_9CAUD</name>
<keyword evidence="8 12" id="KW-0239">DNA-directed DNA polymerase</keyword>
<keyword evidence="9" id="KW-1194">Viral DNA replication</keyword>
<dbReference type="GO" id="GO:0039693">
    <property type="term" value="P:viral DNA genome replication"/>
    <property type="evidence" value="ECO:0007669"/>
    <property type="project" value="UniProtKB-KW"/>
</dbReference>
<evidence type="ECO:0000313" key="15">
    <source>
        <dbReference type="Proteomes" id="UP000361147"/>
    </source>
</evidence>
<dbReference type="Gene3D" id="3.90.1600.10">
    <property type="entry name" value="Palm domain of DNA polymerase"/>
    <property type="match status" value="1"/>
</dbReference>
<dbReference type="InterPro" id="IPR043502">
    <property type="entry name" value="DNA/RNA_pol_sf"/>
</dbReference>
<evidence type="ECO:0000256" key="10">
    <source>
        <dbReference type="ARBA" id="ARBA00023125"/>
    </source>
</evidence>
<evidence type="ECO:0000256" key="7">
    <source>
        <dbReference type="ARBA" id="ARBA00022839"/>
    </source>
</evidence>
<dbReference type="GeneID" id="56239295"/>
<evidence type="ECO:0000256" key="12">
    <source>
        <dbReference type="RuleBase" id="RU000442"/>
    </source>
</evidence>
<dbReference type="InterPro" id="IPR023211">
    <property type="entry name" value="DNA_pol_palm_dom_sf"/>
</dbReference>
<keyword evidence="4 12" id="KW-0235">DNA replication</keyword>
<dbReference type="SMART" id="SM00486">
    <property type="entry name" value="POLBc"/>
    <property type="match status" value="1"/>
</dbReference>
<dbReference type="InterPro" id="IPR004868">
    <property type="entry name" value="DNA-dir_DNA_pol_B_mt/vir"/>
</dbReference>
<organism evidence="14 15">
    <name type="scientific">Bacillus phage vB_Bpu_PumA1</name>
    <dbReference type="NCBI Taxonomy" id="2662127"/>
    <lineage>
        <taxon>Viruses</taxon>
        <taxon>Duplodnaviria</taxon>
        <taxon>Heunggongvirae</taxon>
        <taxon>Uroviricota</taxon>
        <taxon>Caudoviricetes</taxon>
        <taxon>Salasmaviridae</taxon>
        <taxon>Bundooravirus</taxon>
        <taxon>Bundooravirus PumA1</taxon>
    </lineage>
</organism>
<keyword evidence="7" id="KW-0269">Exonuclease</keyword>
<evidence type="ECO:0000256" key="5">
    <source>
        <dbReference type="ARBA" id="ARBA00022722"/>
    </source>
</evidence>
<comment type="similarity">
    <text evidence="1 12">Belongs to the DNA polymerase type-B family.</text>
</comment>
<dbReference type="EMBL" id="MN524844">
    <property type="protein sequence ID" value="QGH74200.1"/>
    <property type="molecule type" value="Genomic_DNA"/>
</dbReference>
<dbReference type="Gene3D" id="4.10.80.30">
    <property type="entry name" value="DNA polymerase, domain 6"/>
    <property type="match status" value="1"/>
</dbReference>